<dbReference type="Proteomes" id="UP000053699">
    <property type="component" value="Unassembled WGS sequence"/>
</dbReference>
<dbReference type="EMBL" id="JRPY01000001">
    <property type="protein sequence ID" value="KJX75940.1"/>
    <property type="molecule type" value="Genomic_DNA"/>
</dbReference>
<keyword evidence="1" id="KW-0472">Membrane</keyword>
<keyword evidence="1" id="KW-1133">Transmembrane helix</keyword>
<gene>
    <name evidence="2" type="ORF">MLPM_0030</name>
</gene>
<keyword evidence="3" id="KW-1185">Reference proteome</keyword>
<dbReference type="PATRIC" id="fig|480418.6.peg.127"/>
<evidence type="ECO:0000256" key="1">
    <source>
        <dbReference type="SAM" id="Phobius"/>
    </source>
</evidence>
<keyword evidence="1" id="KW-0812">Transmembrane</keyword>
<organism evidence="2 3">
    <name type="scientific">Mycobacterium lepromatosis</name>
    <dbReference type="NCBI Taxonomy" id="480418"/>
    <lineage>
        <taxon>Bacteria</taxon>
        <taxon>Bacillati</taxon>
        <taxon>Actinomycetota</taxon>
        <taxon>Actinomycetes</taxon>
        <taxon>Mycobacteriales</taxon>
        <taxon>Mycobacteriaceae</taxon>
        <taxon>Mycobacterium</taxon>
    </lineage>
</organism>
<feature type="transmembrane region" description="Helical" evidence="1">
    <location>
        <begin position="6"/>
        <end position="23"/>
    </location>
</feature>
<proteinExistence type="predicted"/>
<name>A0A0F4EWF3_9MYCO</name>
<dbReference type="STRING" id="480418.GCA_000975265_00039"/>
<feature type="transmembrane region" description="Helical" evidence="1">
    <location>
        <begin position="44"/>
        <end position="62"/>
    </location>
</feature>
<evidence type="ECO:0000313" key="3">
    <source>
        <dbReference type="Proteomes" id="UP000053699"/>
    </source>
</evidence>
<evidence type="ECO:0008006" key="4">
    <source>
        <dbReference type="Google" id="ProtNLM"/>
    </source>
</evidence>
<sequence>MLIAGTLYVCAAVVSAVFGAWAITHNQTVDPPQLAIRAMAPMQLAAAIMLAAGGVVALVVTAHTAMTVMAVCVTGAVGTLVTGSWQSARYTLRQRVAATSCRENCAAALCPAVKIPVANVVLNQL</sequence>
<dbReference type="AlphaFoldDB" id="A0A0F4EWF3"/>
<reference evidence="2 3" key="1">
    <citation type="journal article" date="2015" name="Proc. Natl. Acad. Sci. U.S.A.">
        <title>Insight into the evolution and origin of leprosy bacilli from the genome sequence of Mycobacterium lepromatosis.</title>
        <authorList>
            <person name="Singh P."/>
            <person name="Benjak A."/>
            <person name="Schuenemann V.J."/>
            <person name="Herbig A."/>
            <person name="Avanzi C."/>
            <person name="Busso P."/>
            <person name="Nieselt K."/>
            <person name="Krause J."/>
            <person name="Vera-Cabrera L."/>
            <person name="Cole S.T."/>
        </authorList>
    </citation>
    <scope>NUCLEOTIDE SEQUENCE [LARGE SCALE GENOMIC DNA]</scope>
    <source>
        <strain evidence="2 3">Mx1-22A</strain>
    </source>
</reference>
<evidence type="ECO:0000313" key="2">
    <source>
        <dbReference type="EMBL" id="KJX75940.1"/>
    </source>
</evidence>
<comment type="caution">
    <text evidence="2">The sequence shown here is derived from an EMBL/GenBank/DDBJ whole genome shotgun (WGS) entry which is preliminary data.</text>
</comment>
<accession>A0A0F4EWF3</accession>
<protein>
    <recommendedName>
        <fullName evidence="4">Transmembrane protein</fullName>
    </recommendedName>
</protein>